<evidence type="ECO:0000313" key="3">
    <source>
        <dbReference type="Proteomes" id="UP001157418"/>
    </source>
</evidence>
<keyword evidence="3" id="KW-1185">Reference proteome</keyword>
<feature type="region of interest" description="Disordered" evidence="1">
    <location>
        <begin position="34"/>
        <end position="120"/>
    </location>
</feature>
<comment type="caution">
    <text evidence="2">The sequence shown here is derived from an EMBL/GenBank/DDBJ whole genome shotgun (WGS) entry which is preliminary data.</text>
</comment>
<protein>
    <submittedName>
        <fullName evidence="2">Uncharacterized protein</fullName>
    </submittedName>
</protein>
<dbReference type="EMBL" id="CAKMRJ010001112">
    <property type="protein sequence ID" value="CAH1421859.1"/>
    <property type="molecule type" value="Genomic_DNA"/>
</dbReference>
<evidence type="ECO:0000313" key="2">
    <source>
        <dbReference type="EMBL" id="CAH1421859.1"/>
    </source>
</evidence>
<name>A0AAU9M6S9_9ASTR</name>
<sequence>MDSRDFQNPNYQQYQNYQNYQQNQNYQQQYFPVQQSHNTFRLPEENQSYNPWNQFSQRVPETQFQSSQPENFQFRDAQNEESESSSDALTPERNEEETSEELQPVAEKKRNYTHRQKRKR</sequence>
<proteinExistence type="predicted"/>
<accession>A0AAU9M6S9</accession>
<feature type="compositionally biased region" description="Polar residues" evidence="1">
    <location>
        <begin position="34"/>
        <end position="71"/>
    </location>
</feature>
<gene>
    <name evidence="2" type="ORF">LVIROSA_LOCUS9234</name>
</gene>
<dbReference type="AlphaFoldDB" id="A0AAU9M6S9"/>
<reference evidence="2 3" key="1">
    <citation type="submission" date="2022-01" db="EMBL/GenBank/DDBJ databases">
        <authorList>
            <person name="Xiong W."/>
            <person name="Schranz E."/>
        </authorList>
    </citation>
    <scope>NUCLEOTIDE SEQUENCE [LARGE SCALE GENOMIC DNA]</scope>
</reference>
<dbReference type="Proteomes" id="UP001157418">
    <property type="component" value="Unassembled WGS sequence"/>
</dbReference>
<organism evidence="2 3">
    <name type="scientific">Lactuca virosa</name>
    <dbReference type="NCBI Taxonomy" id="75947"/>
    <lineage>
        <taxon>Eukaryota</taxon>
        <taxon>Viridiplantae</taxon>
        <taxon>Streptophyta</taxon>
        <taxon>Embryophyta</taxon>
        <taxon>Tracheophyta</taxon>
        <taxon>Spermatophyta</taxon>
        <taxon>Magnoliopsida</taxon>
        <taxon>eudicotyledons</taxon>
        <taxon>Gunneridae</taxon>
        <taxon>Pentapetalae</taxon>
        <taxon>asterids</taxon>
        <taxon>campanulids</taxon>
        <taxon>Asterales</taxon>
        <taxon>Asteraceae</taxon>
        <taxon>Cichorioideae</taxon>
        <taxon>Cichorieae</taxon>
        <taxon>Lactucinae</taxon>
        <taxon>Lactuca</taxon>
    </lineage>
</organism>
<evidence type="ECO:0000256" key="1">
    <source>
        <dbReference type="SAM" id="MobiDB-lite"/>
    </source>
</evidence>
<feature type="compositionally biased region" description="Basic residues" evidence="1">
    <location>
        <begin position="111"/>
        <end position="120"/>
    </location>
</feature>